<dbReference type="InterPro" id="IPR055663">
    <property type="entry name" value="DUF7239"/>
</dbReference>
<sequence>MEDINKLPKWARVKFHILEMVNQGLWKDLAAYRGEDSSPLSVRKMLDWIPIPEGTVRFRLPDGSIDIRLEGNTLEVFGSDGLAFYPMASNHGLLRSTR</sequence>
<evidence type="ECO:0000313" key="1">
    <source>
        <dbReference type="EMBL" id="KKM04087.1"/>
    </source>
</evidence>
<organism evidence="1">
    <name type="scientific">marine sediment metagenome</name>
    <dbReference type="NCBI Taxonomy" id="412755"/>
    <lineage>
        <taxon>unclassified sequences</taxon>
        <taxon>metagenomes</taxon>
        <taxon>ecological metagenomes</taxon>
    </lineage>
</organism>
<reference evidence="1" key="1">
    <citation type="journal article" date="2015" name="Nature">
        <title>Complex archaea that bridge the gap between prokaryotes and eukaryotes.</title>
        <authorList>
            <person name="Spang A."/>
            <person name="Saw J.H."/>
            <person name="Jorgensen S.L."/>
            <person name="Zaremba-Niedzwiedzka K."/>
            <person name="Martijn J."/>
            <person name="Lind A.E."/>
            <person name="van Eijk R."/>
            <person name="Schleper C."/>
            <person name="Guy L."/>
            <person name="Ettema T.J."/>
        </authorList>
    </citation>
    <scope>NUCLEOTIDE SEQUENCE</scope>
</reference>
<name>A0A0F9HLN0_9ZZZZ</name>
<comment type="caution">
    <text evidence="1">The sequence shown here is derived from an EMBL/GenBank/DDBJ whole genome shotgun (WGS) entry which is preliminary data.</text>
</comment>
<dbReference type="EMBL" id="LAZR01016533">
    <property type="protein sequence ID" value="KKM04087.1"/>
    <property type="molecule type" value="Genomic_DNA"/>
</dbReference>
<accession>A0A0F9HLN0</accession>
<dbReference type="Pfam" id="PF23886">
    <property type="entry name" value="DUF7239"/>
    <property type="match status" value="1"/>
</dbReference>
<proteinExistence type="predicted"/>
<gene>
    <name evidence="1" type="ORF">LCGC14_1767700</name>
</gene>
<dbReference type="AlphaFoldDB" id="A0A0F9HLN0"/>
<protein>
    <submittedName>
        <fullName evidence="1">Uncharacterized protein</fullName>
    </submittedName>
</protein>